<sequence>MDKRGRKPVLRTPQKIQLREFLLEDPAYRNLPWPDLRWYIPGFEIYGEEAIINALRAMGWKRRVRPRRIVLTERHKAARLTFAYEQLYLRPNPEDWERVLFSDETWATTSLMWKKWVTVHDSEDVEAFALIWKKPHGWIFWGSFAGAMKGPSFFWEKEYGGITAEKY</sequence>
<dbReference type="AlphaFoldDB" id="A0AAJ0M8I7"/>
<dbReference type="GO" id="GO:0003676">
    <property type="term" value="F:nucleic acid binding"/>
    <property type="evidence" value="ECO:0007669"/>
    <property type="project" value="InterPro"/>
</dbReference>
<evidence type="ECO:0000313" key="2">
    <source>
        <dbReference type="Proteomes" id="UP001275084"/>
    </source>
</evidence>
<proteinExistence type="predicted"/>
<dbReference type="Gene3D" id="3.30.420.10">
    <property type="entry name" value="Ribonuclease H-like superfamily/Ribonuclease H"/>
    <property type="match status" value="1"/>
</dbReference>
<comment type="caution">
    <text evidence="1">The sequence shown here is derived from an EMBL/GenBank/DDBJ whole genome shotgun (WGS) entry which is preliminary data.</text>
</comment>
<reference evidence="1" key="2">
    <citation type="submission" date="2023-06" db="EMBL/GenBank/DDBJ databases">
        <authorList>
            <consortium name="Lawrence Berkeley National Laboratory"/>
            <person name="Haridas S."/>
            <person name="Hensen N."/>
            <person name="Bonometti L."/>
            <person name="Westerberg I."/>
            <person name="Brannstrom I.O."/>
            <person name="Guillou S."/>
            <person name="Cros-Aarteil S."/>
            <person name="Calhoun S."/>
            <person name="Kuo A."/>
            <person name="Mondo S."/>
            <person name="Pangilinan J."/>
            <person name="Riley R."/>
            <person name="Labutti K."/>
            <person name="Andreopoulos B."/>
            <person name="Lipzen A."/>
            <person name="Chen C."/>
            <person name="Yanf M."/>
            <person name="Daum C."/>
            <person name="Ng V."/>
            <person name="Clum A."/>
            <person name="Steindorff A."/>
            <person name="Ohm R."/>
            <person name="Martin F."/>
            <person name="Silar P."/>
            <person name="Natvig D."/>
            <person name="Lalanne C."/>
            <person name="Gautier V."/>
            <person name="Ament-Velasquez S.L."/>
            <person name="Kruys A."/>
            <person name="Hutchinson M.I."/>
            <person name="Powell A.J."/>
            <person name="Barry K."/>
            <person name="Miller A.N."/>
            <person name="Grigoriev I.V."/>
            <person name="Debuchy R."/>
            <person name="Gladieux P."/>
            <person name="Thoren M.H."/>
            <person name="Johannesson H."/>
        </authorList>
    </citation>
    <scope>NUCLEOTIDE SEQUENCE</scope>
    <source>
        <strain evidence="1">CBS 955.72</strain>
    </source>
</reference>
<protein>
    <submittedName>
        <fullName evidence="1">Uncharacterized protein</fullName>
    </submittedName>
</protein>
<dbReference type="Proteomes" id="UP001275084">
    <property type="component" value="Unassembled WGS sequence"/>
</dbReference>
<gene>
    <name evidence="1" type="ORF">B0T25DRAFT_523079</name>
</gene>
<dbReference type="EMBL" id="JAUIQD010000008">
    <property type="protein sequence ID" value="KAK3341845.1"/>
    <property type="molecule type" value="Genomic_DNA"/>
</dbReference>
<organism evidence="1 2">
    <name type="scientific">Lasiosphaeria hispida</name>
    <dbReference type="NCBI Taxonomy" id="260671"/>
    <lineage>
        <taxon>Eukaryota</taxon>
        <taxon>Fungi</taxon>
        <taxon>Dikarya</taxon>
        <taxon>Ascomycota</taxon>
        <taxon>Pezizomycotina</taxon>
        <taxon>Sordariomycetes</taxon>
        <taxon>Sordariomycetidae</taxon>
        <taxon>Sordariales</taxon>
        <taxon>Lasiosphaeriaceae</taxon>
        <taxon>Lasiosphaeria</taxon>
    </lineage>
</organism>
<dbReference type="InterPro" id="IPR036397">
    <property type="entry name" value="RNaseH_sf"/>
</dbReference>
<reference evidence="1" key="1">
    <citation type="journal article" date="2023" name="Mol. Phylogenet. Evol.">
        <title>Genome-scale phylogeny and comparative genomics of the fungal order Sordariales.</title>
        <authorList>
            <person name="Hensen N."/>
            <person name="Bonometti L."/>
            <person name="Westerberg I."/>
            <person name="Brannstrom I.O."/>
            <person name="Guillou S."/>
            <person name="Cros-Aarteil S."/>
            <person name="Calhoun S."/>
            <person name="Haridas S."/>
            <person name="Kuo A."/>
            <person name="Mondo S."/>
            <person name="Pangilinan J."/>
            <person name="Riley R."/>
            <person name="LaButti K."/>
            <person name="Andreopoulos B."/>
            <person name="Lipzen A."/>
            <person name="Chen C."/>
            <person name="Yan M."/>
            <person name="Daum C."/>
            <person name="Ng V."/>
            <person name="Clum A."/>
            <person name="Steindorff A."/>
            <person name="Ohm R.A."/>
            <person name="Martin F."/>
            <person name="Silar P."/>
            <person name="Natvig D.O."/>
            <person name="Lalanne C."/>
            <person name="Gautier V."/>
            <person name="Ament-Velasquez S.L."/>
            <person name="Kruys A."/>
            <person name="Hutchinson M.I."/>
            <person name="Powell A.J."/>
            <person name="Barry K."/>
            <person name="Miller A.N."/>
            <person name="Grigoriev I.V."/>
            <person name="Debuchy R."/>
            <person name="Gladieux P."/>
            <person name="Hiltunen Thoren M."/>
            <person name="Johannesson H."/>
        </authorList>
    </citation>
    <scope>NUCLEOTIDE SEQUENCE</scope>
    <source>
        <strain evidence="1">CBS 955.72</strain>
    </source>
</reference>
<keyword evidence="2" id="KW-1185">Reference proteome</keyword>
<evidence type="ECO:0000313" key="1">
    <source>
        <dbReference type="EMBL" id="KAK3341845.1"/>
    </source>
</evidence>
<name>A0AAJ0M8I7_9PEZI</name>
<accession>A0AAJ0M8I7</accession>